<evidence type="ECO:0000256" key="9">
    <source>
        <dbReference type="PROSITE-ProRule" id="PRU01363"/>
    </source>
</evidence>
<dbReference type="InterPro" id="IPR000873">
    <property type="entry name" value="AMP-dep_synth/lig_dom"/>
</dbReference>
<dbReference type="InterPro" id="IPR016036">
    <property type="entry name" value="Malonyl_transacylase_ACP-bd"/>
</dbReference>
<dbReference type="EMBL" id="JARVKM010000035">
    <property type="protein sequence ID" value="KAK9775318.1"/>
    <property type="molecule type" value="Genomic_DNA"/>
</dbReference>
<dbReference type="InterPro" id="IPR016035">
    <property type="entry name" value="Acyl_Trfase/lysoPLipase"/>
</dbReference>
<dbReference type="SUPFAM" id="SSF52151">
    <property type="entry name" value="FabD/lysophospholipase-like"/>
    <property type="match status" value="1"/>
</dbReference>
<keyword evidence="2" id="KW-0597">Phosphoprotein</keyword>
<keyword evidence="15" id="KW-1185">Reference proteome</keyword>
<dbReference type="Pfam" id="PF08659">
    <property type="entry name" value="KR"/>
    <property type="match status" value="1"/>
</dbReference>
<dbReference type="Gene3D" id="3.40.47.10">
    <property type="match status" value="1"/>
</dbReference>
<dbReference type="PROSITE" id="PS00455">
    <property type="entry name" value="AMP_BINDING"/>
    <property type="match status" value="1"/>
</dbReference>
<dbReference type="Pfam" id="PF21089">
    <property type="entry name" value="PKS_DH_N"/>
    <property type="match status" value="1"/>
</dbReference>
<keyword evidence="8" id="KW-0511">Multifunctional enzyme</keyword>
<keyword evidence="3" id="KW-0436">Ligase</keyword>
<dbReference type="Pfam" id="PF07993">
    <property type="entry name" value="NAD_binding_4"/>
    <property type="match status" value="1"/>
</dbReference>
<feature type="region of interest" description="Disordered" evidence="10">
    <location>
        <begin position="2438"/>
        <end position="2471"/>
    </location>
</feature>
<dbReference type="InterPro" id="IPR029063">
    <property type="entry name" value="SAM-dependent_MTases_sf"/>
</dbReference>
<dbReference type="InterPro" id="IPR036736">
    <property type="entry name" value="ACP-like_sf"/>
</dbReference>
<dbReference type="PROSITE" id="PS50075">
    <property type="entry name" value="CARRIER"/>
    <property type="match status" value="2"/>
</dbReference>
<dbReference type="Gene3D" id="3.40.50.150">
    <property type="entry name" value="Vaccinia Virus protein VP39"/>
    <property type="match status" value="1"/>
</dbReference>
<dbReference type="InterPro" id="IPR016039">
    <property type="entry name" value="Thiolase-like"/>
</dbReference>
<feature type="domain" description="Ketosynthase family 3 (KS3)" evidence="12">
    <location>
        <begin position="1"/>
        <end position="365"/>
    </location>
</feature>
<proteinExistence type="predicted"/>
<dbReference type="SUPFAM" id="SSF56801">
    <property type="entry name" value="Acetyl-CoA synthetase-like"/>
    <property type="match status" value="1"/>
</dbReference>
<dbReference type="Gene3D" id="3.40.50.12780">
    <property type="entry name" value="N-terminal domain of ligase-like"/>
    <property type="match status" value="1"/>
</dbReference>
<dbReference type="InterPro" id="IPR009081">
    <property type="entry name" value="PP-bd_ACP"/>
</dbReference>
<dbReference type="InterPro" id="IPR018201">
    <property type="entry name" value="Ketoacyl_synth_AS"/>
</dbReference>
<feature type="region of interest" description="C-terminal hotdog fold" evidence="9">
    <location>
        <begin position="1017"/>
        <end position="1165"/>
    </location>
</feature>
<dbReference type="InterPro" id="IPR049900">
    <property type="entry name" value="PKS_mFAS_DH"/>
</dbReference>
<dbReference type="SMART" id="SM00823">
    <property type="entry name" value="PKS_PP"/>
    <property type="match status" value="2"/>
</dbReference>
<dbReference type="SUPFAM" id="SSF55048">
    <property type="entry name" value="Probable ACP-binding domain of malonyl-CoA ACP transacylase"/>
    <property type="match status" value="1"/>
</dbReference>
<evidence type="ECO:0000256" key="7">
    <source>
        <dbReference type="ARBA" id="ARBA00023002"/>
    </source>
</evidence>
<dbReference type="InterPro" id="IPR045851">
    <property type="entry name" value="AMP-bd_C_sf"/>
</dbReference>
<evidence type="ECO:0000259" key="12">
    <source>
        <dbReference type="PROSITE" id="PS52004"/>
    </source>
</evidence>
<dbReference type="InterPro" id="IPR023213">
    <property type="entry name" value="CAT-like_dom_sf"/>
</dbReference>
<feature type="region of interest" description="N-terminal hotdog fold" evidence="9">
    <location>
        <begin position="869"/>
        <end position="1002"/>
    </location>
</feature>
<evidence type="ECO:0000256" key="4">
    <source>
        <dbReference type="ARBA" id="ARBA00022603"/>
    </source>
</evidence>
<dbReference type="InterPro" id="IPR050091">
    <property type="entry name" value="PKS_NRPS_Biosynth_Enz"/>
</dbReference>
<dbReference type="Pfam" id="PF02801">
    <property type="entry name" value="Ketoacyl-synt_C"/>
    <property type="match status" value="1"/>
</dbReference>
<dbReference type="Pfam" id="PF00109">
    <property type="entry name" value="ketoacyl-synt"/>
    <property type="match status" value="1"/>
</dbReference>
<evidence type="ECO:0000259" key="11">
    <source>
        <dbReference type="PROSITE" id="PS50075"/>
    </source>
</evidence>
<dbReference type="CDD" id="cd02440">
    <property type="entry name" value="AdoMet_MTases"/>
    <property type="match status" value="1"/>
</dbReference>
<dbReference type="SUPFAM" id="SSF52777">
    <property type="entry name" value="CoA-dependent acyltransferases"/>
    <property type="match status" value="2"/>
</dbReference>
<feature type="active site" description="Proton acceptor; for dehydratase activity" evidence="9">
    <location>
        <position position="901"/>
    </location>
</feature>
<dbReference type="Pfam" id="PF00698">
    <property type="entry name" value="Acyl_transf_1"/>
    <property type="match status" value="1"/>
</dbReference>
<dbReference type="SMART" id="SM00827">
    <property type="entry name" value="PKS_AT"/>
    <property type="match status" value="1"/>
</dbReference>
<evidence type="ECO:0000256" key="6">
    <source>
        <dbReference type="ARBA" id="ARBA00022737"/>
    </source>
</evidence>
<dbReference type="Pfam" id="PF00668">
    <property type="entry name" value="Condensation"/>
    <property type="match status" value="1"/>
</dbReference>
<dbReference type="Pfam" id="PF00550">
    <property type="entry name" value="PP-binding"/>
    <property type="match status" value="1"/>
</dbReference>
<dbReference type="PROSITE" id="PS00606">
    <property type="entry name" value="KS3_1"/>
    <property type="match status" value="1"/>
</dbReference>
<reference evidence="14 15" key="1">
    <citation type="submission" date="2024-02" db="EMBL/GenBank/DDBJ databases">
        <title>First draft genome assembly of two strains of Seiridium cardinale.</title>
        <authorList>
            <person name="Emiliani G."/>
            <person name="Scali E."/>
        </authorList>
    </citation>
    <scope>NUCLEOTIDE SEQUENCE [LARGE SCALE GENOMIC DNA]</scope>
    <source>
        <strain evidence="14 15">BM-138-000479</strain>
    </source>
</reference>
<keyword evidence="7" id="KW-0560">Oxidoreductase</keyword>
<dbReference type="PANTHER" id="PTHR43775:SF20">
    <property type="entry name" value="HYBRID PKS-NRPS SYNTHETASE APDA"/>
    <property type="match status" value="1"/>
</dbReference>
<protein>
    <submittedName>
        <fullName evidence="14">Carrier domain-containing protein</fullName>
    </submittedName>
</protein>
<evidence type="ECO:0000313" key="14">
    <source>
        <dbReference type="EMBL" id="KAK9775318.1"/>
    </source>
</evidence>
<dbReference type="Gene3D" id="3.40.50.720">
    <property type="entry name" value="NAD(P)-binding Rossmann-like Domain"/>
    <property type="match status" value="2"/>
</dbReference>
<dbReference type="PROSITE" id="PS52004">
    <property type="entry name" value="KS3_2"/>
    <property type="match status" value="1"/>
</dbReference>
<dbReference type="Pfam" id="PF08242">
    <property type="entry name" value="Methyltransf_12"/>
    <property type="match status" value="1"/>
</dbReference>
<dbReference type="Pfam" id="PF16197">
    <property type="entry name" value="KAsynt_C_assoc"/>
    <property type="match status" value="1"/>
</dbReference>
<dbReference type="InterPro" id="IPR001227">
    <property type="entry name" value="Ac_transferase_dom_sf"/>
</dbReference>
<keyword evidence="5" id="KW-0808">Transferase</keyword>
<evidence type="ECO:0000313" key="15">
    <source>
        <dbReference type="Proteomes" id="UP001465668"/>
    </source>
</evidence>
<dbReference type="InterPro" id="IPR013120">
    <property type="entry name" value="FAR_NAD-bd"/>
</dbReference>
<dbReference type="InterPro" id="IPR042104">
    <property type="entry name" value="PKS_dehydratase_sf"/>
</dbReference>
<dbReference type="SUPFAM" id="SSF47336">
    <property type="entry name" value="ACP-like"/>
    <property type="match status" value="2"/>
</dbReference>
<dbReference type="SUPFAM" id="SSF53335">
    <property type="entry name" value="S-adenosyl-L-methionine-dependent methyltransferases"/>
    <property type="match status" value="1"/>
</dbReference>
<dbReference type="InterPro" id="IPR014030">
    <property type="entry name" value="Ketoacyl_synth_N"/>
</dbReference>
<dbReference type="PANTHER" id="PTHR43775">
    <property type="entry name" value="FATTY ACID SYNTHASE"/>
    <property type="match status" value="1"/>
</dbReference>
<feature type="domain" description="Carrier" evidence="11">
    <location>
        <begin position="2331"/>
        <end position="2409"/>
    </location>
</feature>
<dbReference type="Pfam" id="PF00501">
    <property type="entry name" value="AMP-binding"/>
    <property type="match status" value="1"/>
</dbReference>
<feature type="domain" description="PKS/mFAS DH" evidence="13">
    <location>
        <begin position="869"/>
        <end position="1165"/>
    </location>
</feature>
<dbReference type="InterPro" id="IPR020841">
    <property type="entry name" value="PKS_Beta-ketoAc_synthase_dom"/>
</dbReference>
<dbReference type="CDD" id="cd19532">
    <property type="entry name" value="C_PKS-NRPS"/>
    <property type="match status" value="1"/>
</dbReference>
<evidence type="ECO:0000256" key="3">
    <source>
        <dbReference type="ARBA" id="ARBA00022598"/>
    </source>
</evidence>
<dbReference type="SMART" id="SM00826">
    <property type="entry name" value="PKS_DH"/>
    <property type="match status" value="1"/>
</dbReference>
<dbReference type="Gene3D" id="3.30.559.10">
    <property type="entry name" value="Chloramphenicol acetyltransferase-like domain"/>
    <property type="match status" value="1"/>
</dbReference>
<dbReference type="Gene3D" id="1.10.1200.10">
    <property type="entry name" value="ACP-like"/>
    <property type="match status" value="2"/>
</dbReference>
<sequence>MWLHDRGGSQRWMNDTELGFGMRLLLETVYEALEKAGQTIQGLQGSNTAVYTGLMTGDYEQVMSRDLDSIGTYHAVGTSRALLSNRISYFFDWHGPSMTIDTACSSSLYAVHHAVQQLRSGASKVAVAAGSNLLFDPLHYITESNFRMLSPSGRSRMWDAAADGYGRGEGVAAVILKPLSLAEADGDPIECIIRETAVNQDGKTKGLTMPSAKAQVSLIRDCYYRAGLDIDSPSGRPQYFEAHGTGTPAGDPVEAEAIDSAFFGSNTTTDSRPLLVGSIKTVVGHTEGTAGLAGILKASLALQHATIPPNLLFNHLNPQIEPFYHHLQVPTSVTPWPSLAPSAPRSASINSFGFGGANAHVILESYSPPSRQLVLDKALNILPFIFSAASEHSLSRYVRTFHEWILSTGNDVNLRSLATTLNTRRTRFPIAVSFTASSTTDLASQIENRIRLVDDDPSERLGTNLRETSGSGHQRILAVFTGQGAQWARMGADIILGVPSCRARFKELDAYLSHLPAEDRPSWSLVEELKKGKDLSQIGTAAISQPLCAAVQIVLTDLLRSARVPITAAVGHSSGEIAAAYAAGVVTAKDAICIAYYRGLYARLAQGSIGQPGAMIAVSSTFEDIQELLEEPEFERRACIAAINSPASVTIAGDKDAIEELDLLFKDEKKFSRLLKLDKAYHSHHMSPCATQYLQALERMKISVHQLGTEHCKWFSSVYQHDIASLGDSMSGRYWVDNMTKPVLFMDAVERAWKEGGPFDIAIEVGPHPALKTPTLNTIQSAFGCDIPYTGLLQREHNDVETFAGALGFIATQLGQDSVDLPAYEQSTMGSTCQNVITDLPPYSWNHDDEYWHESRYAKAIRGRGDAVHEILGHLEPNSTDTNMHWRQLLNPTEVGWLKGHSLQNQIVFPAAGYVVAALEAFMMLPESGSISCLEVHDLQIHRALAFDSEDSSVETIFSLTDIRRTDARIMAHFTYSAAVDAGGNSLKTLAGGKINADLGGLTSDVLPSRTIQHSKMMEINSRDFYSALEKLEYQYSGVFSCLSGLRRRLGSATGFISNASESEYLVHPASLDGVFQSSILAASAPGDGELWSLHVPSQIRRIRVNPWLCTSIPKQRDLLAFDSFASSKGTSFVGDVDVFPLDFNNAVIQVEGLTSIPFSPVTAENDKALFSTTVWGPAVPDTISISSDDQPPTKQQNDLACLLDRVAYFYLRGLERTIPSDHVSRQQEPYVHLFKYANHVLSRARSGEWSIFNPDWDHDTSQTLADASQEFPGIIDLRLLHAIGQNLPDIVRGDVTAIEIGMKDKLLTQFYENGLGSKQYARYIGKIVEQIVFRSPRIHCLEIGAGTGGATKVILQQSGQAFSSYTFTDISSGFFDSARAEFEKHSNRMEYKVLDITTNPLIQGFDRQYDLIVASAVLHATPSLKQTLRNVRSLLRPGGYLVIVELQSDLPARLGTTFGAFPGWWLGVQEGRVLSPCVSVAKWDELLRETGFSGCDTRTPDLNSFLHPFSLFVSQALDEDISFLREPLSSQPDVLGSSTSFTRELKDLVLLGGNSARSFNLIHQLESTLQGSYRSVRSIPSLDHFERLDISASRSFLVLSELDEPIFRSLTEARWDYLKRLLDHAGTILWVSEGRRGANPHANMSIGLLRSVMHELPNLNIQFLDVEAPNQLTAKNLGESLVRFEALTLWRHTTSGSPHQHLIIERELVLTEGGQVLLPRLLVNQEMNDRYNSGRRAIHRERTHPDHIIDINFANEGYFIGEKYTSLAKMSPTSLTAPVLQVTHSSLAAMRIAGQAQMFVTIAKCQKTSNQYVQLSSELSSRVIPLVSVQLEHGIPIGDEASLLSLVTLHLLSNELLHGLEPDDQLFIYEAPPQLLQILRNEAQCRGVYVKCATTRGDLVDVTTIHPNTHERVLRNFGLDSMSLFVDFSLTDESTRLAVRLKTYLGSSSRHESWATLFGHTGKSQSPARTRRVHSLLQKATGSALNGLSDSSYTSQTHQVVRIGEVPGCDHMRAPLTVVDWTADDHVLSRLQPIDSRPMFSENKTYWLVGLTSSLGLSLCQWMVTRGARYIVMSSRTPKIEPSWIDEMAKLGAVIKIYSSDITKREEVERVYAEISSTLPPVAGIAQGAMILRDRNMSETSLDVVEQITKPKAEGSVHLHELFQEDTLDFFIFLSSISSVVGMPGQSLYGAANLFMTSLAEQRRRQGLAASVINIGPIIGAGYITENSHDTTFMLDTMAGMHMSERDFHQMFAEAVLAGRPHSSTPYEISAGLRHVQLDEKVQPGWAWNPVFTHLLLDGKDQVASTRDASSQVSLEKRLQEAKTQDHVCTLIRNAVLEKLVSLFKLDGPKADDFSFDSLRLDELGTDSLMAVEIRTWLIKTLQVNIPVLQILNGMSIGQLINAAIEGIPHGKIPGVQQTSEVASESDIFSPRSTLVEDETFTGSPNNTSINDELESSSGREHPDWKTGARTDSSEDMILLDLSCTQHMFWFTAKLFNDDTSLNHTATFRLTGSVRVRDLEKAVKAVGNQHESLKTCFFTTEGKPIQGIMQSSALHLEHRKAENLDAVEQTFGEVHGHVYDLENGETARVVLLSVSPTSHFLVVGTTTITMDGTSSQIFLNDLLQHYQGHGCESARPPQYRDHVYSQIHRSSSQHFEKEVIFWKTQYPDFPPQLPILGTSSNKSRPNLVGFSHQRLDLTINVETKSKIRAICRKYRVTPFHFYLACFRSLLLRYSDAEDVSIGIGDSNRVDDGMMSCIGLFLNVLPLRFRTTLSDKFEDVLQNCRSTTYAALENAGIPFQMILNNLDPPRSATTTPLFQCFIDYRTGQRQKLSWDQCDLEMLSFDISKTGYDLNLDIIDDPDGNCLIMWFVRSDLYQNSEATILLESFEKLVKAFATEPNVSLATPDIYEDHQVERALSFSQGPTRDSSWPDTIVRRFHDIALAHPNEPALRYNREILTYSDLLKLTQSIVAALNSSGVSPGARIAILQESTPCFIASILGCMWVGAAFIPLDASLSEARLAQIVEDCKPAIVLVDAQTQHQWLQLDKTETAVIDASTLKSDGGSTPICASGRRLAQFLYTSGSSGVPKGILISHENLQNQIEFAQEAYRLGSEVVLHQTSCGFDLSYAQIFTALCFGGSLYLVPRHLRGDALEITKIIANEGITYTCATPTEYASWLRYGDTSHLLGSSWRRALCGGELVMDSLVLQFKDLKKDDLLFFNIYGPTETSIVASAMEIEYTGLPAPDSNQAFPAGFPLPNYSIYVVDSHLRPVPPRVQGEIYIGGASVSAGYVNNPQLTSEAFVPNPFATGEFKAKGWTTMHRVGDIGRWNEDGTILIGGRVSGDTQVKIRGIRVDLREVENAILATSEGLISEAVVSLRQFPSESSESSQSLLAHVVFVASHPTEGRKELLRSLLSSLPLPKYMRPVIMVPLEKTPRTSSSKLDRKAINNLPLPEAVTWAIDEHQVDTLTETESRLRDIWIQVIPEAVGEQHRVHKDTDFFNVGGTSILLLALQAQIKKFSSTSLSVIKMLEFSTLGAMAGLIEDKSLAREAPINWDDDTALSPAMKKVSEKLGVPPENGMIIVLTGATGYVGRALLDVLIADKRVGRVLCIGIRDLASRSDLVGLPKVQLFQGDLRHPRLGLSDKEAHSVFSKAHCIIHNAAAVSDMQAYQSLRLPNLQSTRELVEMSLPRRLPIHFVSTTEVGAYYTEATNRMVFPEISLAAYSPPTGGLDGYTASKWASERFLERLDEQTLGGWPIFIHRPSLISRPLHDPGRDVVHNIRHYSNRMRAVPIAPNIGGYMDMVPLEDVARGIADALHEPCASEAGVHFRHYHGAEALSLDDLKSWIMTSDDAKDVEELSMEEWARRAASFGMDPSVVAWAANMVTSRRLVLPKVTSESF</sequence>
<keyword evidence="1" id="KW-0596">Phosphopantetheine</keyword>
<dbReference type="InterPro" id="IPR013968">
    <property type="entry name" value="PKS_KR"/>
</dbReference>
<feature type="compositionally biased region" description="Polar residues" evidence="10">
    <location>
        <begin position="2442"/>
        <end position="2452"/>
    </location>
</feature>
<dbReference type="InterPro" id="IPR042099">
    <property type="entry name" value="ANL_N_sf"/>
</dbReference>
<dbReference type="InterPro" id="IPR049552">
    <property type="entry name" value="PKS_DH_N"/>
</dbReference>
<dbReference type="SMART" id="SM00825">
    <property type="entry name" value="PKS_KS"/>
    <property type="match status" value="1"/>
</dbReference>
<evidence type="ECO:0000256" key="1">
    <source>
        <dbReference type="ARBA" id="ARBA00022450"/>
    </source>
</evidence>
<feature type="domain" description="Carrier" evidence="11">
    <location>
        <begin position="3467"/>
        <end position="3547"/>
    </location>
</feature>
<dbReference type="Gene3D" id="3.40.366.10">
    <property type="entry name" value="Malonyl-Coenzyme A Acyl Carrier Protein, domain 2"/>
    <property type="match status" value="1"/>
</dbReference>
<evidence type="ECO:0000256" key="8">
    <source>
        <dbReference type="ARBA" id="ARBA00023268"/>
    </source>
</evidence>
<dbReference type="SUPFAM" id="SSF51735">
    <property type="entry name" value="NAD(P)-binding Rossmann-fold domains"/>
    <property type="match status" value="2"/>
</dbReference>
<feature type="compositionally biased region" description="Basic and acidic residues" evidence="10">
    <location>
        <begin position="2459"/>
        <end position="2471"/>
    </location>
</feature>
<dbReference type="Gene3D" id="3.30.559.30">
    <property type="entry name" value="Nonribosomal peptide synthetase, condensation domain"/>
    <property type="match status" value="1"/>
</dbReference>
<dbReference type="InterPro" id="IPR020806">
    <property type="entry name" value="PKS_PP-bd"/>
</dbReference>
<dbReference type="SMART" id="SM00822">
    <property type="entry name" value="PKS_KR"/>
    <property type="match status" value="1"/>
</dbReference>
<dbReference type="InterPro" id="IPR049551">
    <property type="entry name" value="PKS_DH_C"/>
</dbReference>
<feature type="active site" description="Proton donor; for dehydratase activity" evidence="9">
    <location>
        <position position="1073"/>
    </location>
</feature>
<dbReference type="InterPro" id="IPR014031">
    <property type="entry name" value="Ketoacyl_synth_C"/>
</dbReference>
<dbReference type="CDD" id="cd00833">
    <property type="entry name" value="PKS"/>
    <property type="match status" value="1"/>
</dbReference>
<dbReference type="CDD" id="cd05930">
    <property type="entry name" value="A_NRPS"/>
    <property type="match status" value="1"/>
</dbReference>
<dbReference type="InterPro" id="IPR032821">
    <property type="entry name" value="PKS_assoc"/>
</dbReference>
<dbReference type="InterPro" id="IPR001242">
    <property type="entry name" value="Condensation_dom"/>
</dbReference>
<dbReference type="Pfam" id="PF23297">
    <property type="entry name" value="ACP_SdgA_C"/>
    <property type="match status" value="1"/>
</dbReference>
<dbReference type="InterPro" id="IPR020807">
    <property type="entry name" value="PKS_DH"/>
</dbReference>
<organism evidence="14 15">
    <name type="scientific">Seiridium cardinale</name>
    <dbReference type="NCBI Taxonomy" id="138064"/>
    <lineage>
        <taxon>Eukaryota</taxon>
        <taxon>Fungi</taxon>
        <taxon>Dikarya</taxon>
        <taxon>Ascomycota</taxon>
        <taxon>Pezizomycotina</taxon>
        <taxon>Sordariomycetes</taxon>
        <taxon>Xylariomycetidae</taxon>
        <taxon>Amphisphaeriales</taxon>
        <taxon>Sporocadaceae</taxon>
        <taxon>Seiridium</taxon>
    </lineage>
</organism>
<keyword evidence="6" id="KW-0677">Repeat</keyword>
<accession>A0ABR2XND2</accession>
<dbReference type="Gene3D" id="3.30.300.30">
    <property type="match status" value="1"/>
</dbReference>
<evidence type="ECO:0000256" key="5">
    <source>
        <dbReference type="ARBA" id="ARBA00022679"/>
    </source>
</evidence>
<dbReference type="InterPro" id="IPR036291">
    <property type="entry name" value="NAD(P)-bd_dom_sf"/>
</dbReference>
<name>A0ABR2XND2_9PEZI</name>
<dbReference type="InterPro" id="IPR020845">
    <property type="entry name" value="AMP-binding_CS"/>
</dbReference>
<evidence type="ECO:0000259" key="13">
    <source>
        <dbReference type="PROSITE" id="PS52019"/>
    </source>
</evidence>
<dbReference type="InterPro" id="IPR013217">
    <property type="entry name" value="Methyltransf_12"/>
</dbReference>
<dbReference type="Pfam" id="PF14765">
    <property type="entry name" value="PS-DH"/>
    <property type="match status" value="1"/>
</dbReference>
<keyword evidence="4" id="KW-0489">Methyltransferase</keyword>
<evidence type="ECO:0000256" key="2">
    <source>
        <dbReference type="ARBA" id="ARBA00022553"/>
    </source>
</evidence>
<comment type="caution">
    <text evidence="14">The sequence shown here is derived from an EMBL/GenBank/DDBJ whole genome shotgun (WGS) entry which is preliminary data.</text>
</comment>
<dbReference type="Proteomes" id="UP001465668">
    <property type="component" value="Unassembled WGS sequence"/>
</dbReference>
<dbReference type="InterPro" id="IPR014043">
    <property type="entry name" value="Acyl_transferase_dom"/>
</dbReference>
<dbReference type="InterPro" id="IPR057326">
    <property type="entry name" value="KR_dom"/>
</dbReference>
<gene>
    <name evidence="14" type="ORF">SCAR479_07994</name>
</gene>
<dbReference type="SUPFAM" id="SSF53901">
    <property type="entry name" value="Thiolase-like"/>
    <property type="match status" value="1"/>
</dbReference>
<evidence type="ECO:0000256" key="10">
    <source>
        <dbReference type="SAM" id="MobiDB-lite"/>
    </source>
</evidence>
<dbReference type="Gene3D" id="3.10.129.110">
    <property type="entry name" value="Polyketide synthase dehydratase"/>
    <property type="match status" value="1"/>
</dbReference>
<dbReference type="PROSITE" id="PS52019">
    <property type="entry name" value="PKS_MFAS_DH"/>
    <property type="match status" value="1"/>
</dbReference>